<sequence length="145" mass="16693">MLYHLAYLSSATHLMSEKELKDILEKSRSNNKIDNITGLLLYNDGSFFQVLEGEKATVEACYKRIQKDRRHDNCITLLDGDLDNRTFMSWDMAFIPFGELTEAQQSHFISLGKLRKSGKMLEMESNKDLRILAQSFLASFGTQFQ</sequence>
<feature type="domain" description="BLUF" evidence="1">
    <location>
        <begin position="2"/>
        <end position="93"/>
    </location>
</feature>
<proteinExistence type="predicted"/>
<dbReference type="Gene3D" id="3.30.70.100">
    <property type="match status" value="1"/>
</dbReference>
<dbReference type="RefSeq" id="WP_155140323.1">
    <property type="nucleotide sequence ID" value="NZ_BMGZ01000002.1"/>
</dbReference>
<dbReference type="Proteomes" id="UP000621856">
    <property type="component" value="Unassembled WGS sequence"/>
</dbReference>
<dbReference type="SUPFAM" id="SSF54975">
    <property type="entry name" value="Acylphosphatase/BLUF domain-like"/>
    <property type="match status" value="1"/>
</dbReference>
<dbReference type="PROSITE" id="PS50925">
    <property type="entry name" value="BLUF"/>
    <property type="match status" value="1"/>
</dbReference>
<dbReference type="InterPro" id="IPR007024">
    <property type="entry name" value="BLUF_domain"/>
</dbReference>
<dbReference type="Pfam" id="PF04940">
    <property type="entry name" value="BLUF"/>
    <property type="match status" value="1"/>
</dbReference>
<gene>
    <name evidence="2" type="ORF">GCM10011355_21510</name>
</gene>
<dbReference type="GO" id="GO:0009882">
    <property type="term" value="F:blue light photoreceptor activity"/>
    <property type="evidence" value="ECO:0007669"/>
    <property type="project" value="InterPro"/>
</dbReference>
<evidence type="ECO:0000259" key="1">
    <source>
        <dbReference type="PROSITE" id="PS50925"/>
    </source>
</evidence>
<dbReference type="GO" id="GO:0071949">
    <property type="term" value="F:FAD binding"/>
    <property type="evidence" value="ECO:0007669"/>
    <property type="project" value="InterPro"/>
</dbReference>
<reference evidence="2" key="1">
    <citation type="journal article" date="2014" name="Int. J. Syst. Evol. Microbiol.">
        <title>Complete genome sequence of Corynebacterium casei LMG S-19264T (=DSM 44701T), isolated from a smear-ripened cheese.</title>
        <authorList>
            <consortium name="US DOE Joint Genome Institute (JGI-PGF)"/>
            <person name="Walter F."/>
            <person name="Albersmeier A."/>
            <person name="Kalinowski J."/>
            <person name="Ruckert C."/>
        </authorList>
    </citation>
    <scope>NUCLEOTIDE SEQUENCE</scope>
    <source>
        <strain evidence="2">CGMCC 1.14984</strain>
    </source>
</reference>
<accession>A0A8J3A8T6</accession>
<name>A0A8J3A8T6_9PROT</name>
<organism evidence="2 3">
    <name type="scientific">Aquisalinus luteolus</name>
    <dbReference type="NCBI Taxonomy" id="1566827"/>
    <lineage>
        <taxon>Bacteria</taxon>
        <taxon>Pseudomonadati</taxon>
        <taxon>Pseudomonadota</taxon>
        <taxon>Alphaproteobacteria</taxon>
        <taxon>Parvularculales</taxon>
        <taxon>Parvularculaceae</taxon>
        <taxon>Aquisalinus</taxon>
    </lineage>
</organism>
<comment type="caution">
    <text evidence="2">The sequence shown here is derived from an EMBL/GenBank/DDBJ whole genome shotgun (WGS) entry which is preliminary data.</text>
</comment>
<dbReference type="AlphaFoldDB" id="A0A8J3A8T6"/>
<protein>
    <recommendedName>
        <fullName evidence="1">BLUF domain-containing protein</fullName>
    </recommendedName>
</protein>
<reference evidence="2" key="2">
    <citation type="submission" date="2020-09" db="EMBL/GenBank/DDBJ databases">
        <authorList>
            <person name="Sun Q."/>
            <person name="Zhou Y."/>
        </authorList>
    </citation>
    <scope>NUCLEOTIDE SEQUENCE</scope>
    <source>
        <strain evidence="2">CGMCC 1.14984</strain>
    </source>
</reference>
<dbReference type="InterPro" id="IPR036046">
    <property type="entry name" value="Acylphosphatase-like_dom_sf"/>
</dbReference>
<evidence type="ECO:0000313" key="2">
    <source>
        <dbReference type="EMBL" id="GGH98283.1"/>
    </source>
</evidence>
<dbReference type="SMART" id="SM01034">
    <property type="entry name" value="BLUF"/>
    <property type="match status" value="1"/>
</dbReference>
<dbReference type="EMBL" id="BMGZ01000002">
    <property type="protein sequence ID" value="GGH98283.1"/>
    <property type="molecule type" value="Genomic_DNA"/>
</dbReference>
<evidence type="ECO:0000313" key="3">
    <source>
        <dbReference type="Proteomes" id="UP000621856"/>
    </source>
</evidence>